<dbReference type="EMBL" id="JBHTMU010000034">
    <property type="protein sequence ID" value="MFD1343931.1"/>
    <property type="molecule type" value="Genomic_DNA"/>
</dbReference>
<accession>A0ABW3ZL98</accession>
<dbReference type="InterPro" id="IPR036680">
    <property type="entry name" value="SPOR-like_sf"/>
</dbReference>
<feature type="transmembrane region" description="Helical" evidence="1">
    <location>
        <begin position="20"/>
        <end position="39"/>
    </location>
</feature>
<organism evidence="3 4">
    <name type="scientific">Litorisediminicola beolgyonensis</name>
    <dbReference type="NCBI Taxonomy" id="1173614"/>
    <lineage>
        <taxon>Bacteria</taxon>
        <taxon>Pseudomonadati</taxon>
        <taxon>Pseudomonadota</taxon>
        <taxon>Alphaproteobacteria</taxon>
        <taxon>Rhodobacterales</taxon>
        <taxon>Paracoccaceae</taxon>
        <taxon>Litorisediminicola</taxon>
    </lineage>
</organism>
<keyword evidence="1" id="KW-0812">Transmembrane</keyword>
<gene>
    <name evidence="3" type="ORF">ACFQ4E_15995</name>
</gene>
<dbReference type="Gene3D" id="3.30.70.1070">
    <property type="entry name" value="Sporulation related repeat"/>
    <property type="match status" value="1"/>
</dbReference>
<dbReference type="RefSeq" id="WP_386805299.1">
    <property type="nucleotide sequence ID" value="NZ_JBHTMU010000034.1"/>
</dbReference>
<protein>
    <submittedName>
        <fullName evidence="3">SPOR domain-containing protein</fullName>
    </submittedName>
</protein>
<dbReference type="PROSITE" id="PS51724">
    <property type="entry name" value="SPOR"/>
    <property type="match status" value="1"/>
</dbReference>
<evidence type="ECO:0000313" key="4">
    <source>
        <dbReference type="Proteomes" id="UP001597135"/>
    </source>
</evidence>
<evidence type="ECO:0000259" key="2">
    <source>
        <dbReference type="PROSITE" id="PS51724"/>
    </source>
</evidence>
<dbReference type="Pfam" id="PF05036">
    <property type="entry name" value="SPOR"/>
    <property type="match status" value="1"/>
</dbReference>
<name>A0ABW3ZL98_9RHOB</name>
<feature type="domain" description="SPOR" evidence="2">
    <location>
        <begin position="224"/>
        <end position="309"/>
    </location>
</feature>
<dbReference type="Proteomes" id="UP001597135">
    <property type="component" value="Unassembled WGS sequence"/>
</dbReference>
<reference evidence="4" key="1">
    <citation type="journal article" date="2019" name="Int. J. Syst. Evol. Microbiol.">
        <title>The Global Catalogue of Microorganisms (GCM) 10K type strain sequencing project: providing services to taxonomists for standard genome sequencing and annotation.</title>
        <authorList>
            <consortium name="The Broad Institute Genomics Platform"/>
            <consortium name="The Broad Institute Genome Sequencing Center for Infectious Disease"/>
            <person name="Wu L."/>
            <person name="Ma J."/>
        </authorList>
    </citation>
    <scope>NUCLEOTIDE SEQUENCE [LARGE SCALE GENOMIC DNA]</scope>
    <source>
        <strain evidence="4">CCUG 62953</strain>
    </source>
</reference>
<sequence>MADIYYEGPEAGSKRKLASWTNWVGAGVSLALVAGVGIWGTKLVMRDVSGIPVVQAAEGPMRVAPEQPGGREAEHQGLAVNAVAALGTAEDVPDELRLAPQPDSLAVEDITLAEYDEITTPPEVPDRLLERVAALAVPQPDFDSDPDAAIEALAAQIAAGIEPFSPVEAASDAQIILASASAGDAIIRPRQRPRSTAVSGLRTAALSAPAAIATRSTTEIEPETLGAGTRLVQLGAFDSAATARAEWARLETRFGAYLDDKARVVERAQTGGKTFYRLRAHGFDDLSDARRFCAAFVADGADCIPVVVR</sequence>
<proteinExistence type="predicted"/>
<comment type="caution">
    <text evidence="3">The sequence shown here is derived from an EMBL/GenBank/DDBJ whole genome shotgun (WGS) entry which is preliminary data.</text>
</comment>
<keyword evidence="1" id="KW-0472">Membrane</keyword>
<keyword evidence="4" id="KW-1185">Reference proteome</keyword>
<dbReference type="InterPro" id="IPR007730">
    <property type="entry name" value="SPOR-like_dom"/>
</dbReference>
<evidence type="ECO:0000313" key="3">
    <source>
        <dbReference type="EMBL" id="MFD1343931.1"/>
    </source>
</evidence>
<dbReference type="SUPFAM" id="SSF110997">
    <property type="entry name" value="Sporulation related repeat"/>
    <property type="match status" value="1"/>
</dbReference>
<keyword evidence="1" id="KW-1133">Transmembrane helix</keyword>
<evidence type="ECO:0000256" key="1">
    <source>
        <dbReference type="SAM" id="Phobius"/>
    </source>
</evidence>